<protein>
    <recommendedName>
        <fullName evidence="2">Ribosome-recycling factor, mitochondrial</fullName>
    </recommendedName>
    <alternativeName>
        <fullName evidence="5">Ribosome-releasing factor, mitochondrial</fullName>
    </alternativeName>
</protein>
<dbReference type="GO" id="GO:0006412">
    <property type="term" value="P:translation"/>
    <property type="evidence" value="ECO:0007669"/>
    <property type="project" value="UniProtKB-KW"/>
</dbReference>
<accession>A0A9P8PL52</accession>
<dbReference type="Pfam" id="PF01765">
    <property type="entry name" value="RRF"/>
    <property type="match status" value="1"/>
</dbReference>
<proteinExistence type="inferred from homology"/>
<feature type="domain" description="Ribosome recycling factor" evidence="6">
    <location>
        <begin position="74"/>
        <end position="237"/>
    </location>
</feature>
<reference evidence="7" key="1">
    <citation type="journal article" date="2021" name="Open Biol.">
        <title>Shared evolutionary footprints suggest mitochondrial oxidative damage underlies multiple complex I losses in fungi.</title>
        <authorList>
            <person name="Schikora-Tamarit M.A."/>
            <person name="Marcet-Houben M."/>
            <person name="Nosek J."/>
            <person name="Gabaldon T."/>
        </authorList>
    </citation>
    <scope>NUCLEOTIDE SEQUENCE</scope>
    <source>
        <strain evidence="7">CBS6341</strain>
    </source>
</reference>
<comment type="similarity">
    <text evidence="1">Belongs to the RRF family.</text>
</comment>
<dbReference type="InterPro" id="IPR023584">
    <property type="entry name" value="Ribosome_recyc_fac_dom"/>
</dbReference>
<dbReference type="GO" id="GO:0043023">
    <property type="term" value="F:ribosomal large subunit binding"/>
    <property type="evidence" value="ECO:0007669"/>
    <property type="project" value="TreeGrafter"/>
</dbReference>
<sequence length="241" mass="28270">MLSKKFPSIINISHSSYYQLRSFSQTYTIWKKNNKKPGGKNTSNLSNDEIIQEIDPNEFLQRYKNNYLEVVNSFKSNSKKIRTGKFDPTIFDNLDINFDNKIFKFNELAQTILKGKNLFITLYDPKFKKSIIESIINNEKNLIPEIDPNNNQLLIIRLPSFTKEVKENLIKEIKKNHDIFKNSNQNKSLTSIRSKALKELKDFTKNDSIKKLTADIEKFYKDFAKELENELKDAENSVKKK</sequence>
<dbReference type="PANTHER" id="PTHR20982:SF3">
    <property type="entry name" value="MITOCHONDRIAL RIBOSOME RECYCLING FACTOR PSEUDO 1"/>
    <property type="match status" value="1"/>
</dbReference>
<evidence type="ECO:0000256" key="3">
    <source>
        <dbReference type="ARBA" id="ARBA00022917"/>
    </source>
</evidence>
<evidence type="ECO:0000256" key="4">
    <source>
        <dbReference type="ARBA" id="ARBA00024909"/>
    </source>
</evidence>
<dbReference type="AlphaFoldDB" id="A0A9P8PL52"/>
<evidence type="ECO:0000313" key="7">
    <source>
        <dbReference type="EMBL" id="KAH3673274.1"/>
    </source>
</evidence>
<dbReference type="Gene3D" id="3.30.1360.40">
    <property type="match status" value="1"/>
</dbReference>
<dbReference type="PANTHER" id="PTHR20982">
    <property type="entry name" value="RIBOSOME RECYCLING FACTOR"/>
    <property type="match status" value="1"/>
</dbReference>
<reference evidence="7" key="2">
    <citation type="submission" date="2021-01" db="EMBL/GenBank/DDBJ databases">
        <authorList>
            <person name="Schikora-Tamarit M.A."/>
        </authorList>
    </citation>
    <scope>NUCLEOTIDE SEQUENCE</scope>
    <source>
        <strain evidence="7">CBS6341</strain>
    </source>
</reference>
<dbReference type="SUPFAM" id="SSF55194">
    <property type="entry name" value="Ribosome recycling factor, RRF"/>
    <property type="match status" value="1"/>
</dbReference>
<comment type="caution">
    <text evidence="7">The sequence shown here is derived from an EMBL/GenBank/DDBJ whole genome shotgun (WGS) entry which is preliminary data.</text>
</comment>
<dbReference type="InterPro" id="IPR002661">
    <property type="entry name" value="Ribosome_recyc_fac"/>
</dbReference>
<dbReference type="GO" id="GO:0005739">
    <property type="term" value="C:mitochondrion"/>
    <property type="evidence" value="ECO:0007669"/>
    <property type="project" value="TreeGrafter"/>
</dbReference>
<organism evidence="7 8">
    <name type="scientific">Wickerhamomyces mucosus</name>
    <dbReference type="NCBI Taxonomy" id="1378264"/>
    <lineage>
        <taxon>Eukaryota</taxon>
        <taxon>Fungi</taxon>
        <taxon>Dikarya</taxon>
        <taxon>Ascomycota</taxon>
        <taxon>Saccharomycotina</taxon>
        <taxon>Saccharomycetes</taxon>
        <taxon>Phaffomycetales</taxon>
        <taxon>Wickerhamomycetaceae</taxon>
        <taxon>Wickerhamomyces</taxon>
    </lineage>
</organism>
<evidence type="ECO:0000256" key="5">
    <source>
        <dbReference type="ARBA" id="ARBA00033107"/>
    </source>
</evidence>
<dbReference type="OrthoDB" id="407355at2759"/>
<comment type="function">
    <text evidence="4">Necessary for protein synthesis in mitochondria. Functions as a ribosome recycling factor in mitochondria.</text>
</comment>
<name>A0A9P8PL52_9ASCO</name>
<evidence type="ECO:0000256" key="1">
    <source>
        <dbReference type="ARBA" id="ARBA00005912"/>
    </source>
</evidence>
<dbReference type="InterPro" id="IPR036191">
    <property type="entry name" value="RRF_sf"/>
</dbReference>
<evidence type="ECO:0000256" key="2">
    <source>
        <dbReference type="ARBA" id="ARBA00020581"/>
    </source>
</evidence>
<evidence type="ECO:0000313" key="8">
    <source>
        <dbReference type="Proteomes" id="UP000769528"/>
    </source>
</evidence>
<evidence type="ECO:0000259" key="6">
    <source>
        <dbReference type="Pfam" id="PF01765"/>
    </source>
</evidence>
<keyword evidence="8" id="KW-1185">Reference proteome</keyword>
<gene>
    <name evidence="7" type="ORF">WICMUC_003733</name>
</gene>
<dbReference type="Proteomes" id="UP000769528">
    <property type="component" value="Unassembled WGS sequence"/>
</dbReference>
<keyword evidence="3" id="KW-0648">Protein biosynthesis</keyword>
<dbReference type="EMBL" id="JAEUBF010001028">
    <property type="protein sequence ID" value="KAH3673274.1"/>
    <property type="molecule type" value="Genomic_DNA"/>
</dbReference>
<dbReference type="Gene3D" id="1.10.132.20">
    <property type="entry name" value="Ribosome-recycling factor"/>
    <property type="match status" value="1"/>
</dbReference>